<protein>
    <submittedName>
        <fullName evidence="2">Peroxiredoxin</fullName>
    </submittedName>
</protein>
<dbReference type="Pfam" id="PF00578">
    <property type="entry name" value="AhpC-TSA"/>
    <property type="match status" value="1"/>
</dbReference>
<dbReference type="PROSITE" id="PS51352">
    <property type="entry name" value="THIOREDOXIN_2"/>
    <property type="match status" value="1"/>
</dbReference>
<dbReference type="EMBL" id="JAGILA010000001">
    <property type="protein sequence ID" value="MBP2234479.1"/>
    <property type="molecule type" value="Genomic_DNA"/>
</dbReference>
<keyword evidence="3" id="KW-1185">Reference proteome</keyword>
<dbReference type="Gene3D" id="3.40.30.10">
    <property type="entry name" value="Glutaredoxin"/>
    <property type="match status" value="1"/>
</dbReference>
<accession>A0ABS4QWN3</accession>
<dbReference type="SUPFAM" id="SSF52833">
    <property type="entry name" value="Thioredoxin-like"/>
    <property type="match status" value="1"/>
</dbReference>
<proteinExistence type="predicted"/>
<dbReference type="InterPro" id="IPR036249">
    <property type="entry name" value="Thioredoxin-like_sf"/>
</dbReference>
<dbReference type="InterPro" id="IPR000866">
    <property type="entry name" value="AhpC/TSA"/>
</dbReference>
<name>A0ABS4QWN3_9HYPH</name>
<sequence length="226" mass="24720">MGDQIRPLQPGEYAPAFTLPSANQEGTVSLASLHGHPFLIAFVRGLHCPFCRRQVGQLGGLQPALRAAGVETVVVINTPVERARIYFRHRPTPAVLLCDQDCSTHRAFGVPRAEFQPEGSREQPVWPYRVSMEQFEAARINPTGELPEALHPMAANTVLNAQDGFELNEVDHAIVVSHATQLVGHFLIDADGIVRWVHIEARDGPNSLSIFPNAAEMLAAAGSLRR</sequence>
<comment type="caution">
    <text evidence="2">The sequence shown here is derived from an EMBL/GenBank/DDBJ whole genome shotgun (WGS) entry which is preliminary data.</text>
</comment>
<feature type="domain" description="Thioredoxin" evidence="1">
    <location>
        <begin position="8"/>
        <end position="226"/>
    </location>
</feature>
<reference evidence="2 3" key="1">
    <citation type="submission" date="2021-03" db="EMBL/GenBank/DDBJ databases">
        <title>Genomic Encyclopedia of Type Strains, Phase IV (KMG-IV): sequencing the most valuable type-strain genomes for metagenomic binning, comparative biology and taxonomic classification.</title>
        <authorList>
            <person name="Goeker M."/>
        </authorList>
    </citation>
    <scope>NUCLEOTIDE SEQUENCE [LARGE SCALE GENOMIC DNA]</scope>
    <source>
        <strain evidence="2 3">DSM 13372</strain>
    </source>
</reference>
<gene>
    <name evidence="2" type="ORF">J2Z31_000969</name>
</gene>
<dbReference type="RefSeq" id="WP_209600708.1">
    <property type="nucleotide sequence ID" value="NZ_JAGILA010000001.1"/>
</dbReference>
<dbReference type="Proteomes" id="UP000730739">
    <property type="component" value="Unassembled WGS sequence"/>
</dbReference>
<dbReference type="InterPro" id="IPR013766">
    <property type="entry name" value="Thioredoxin_domain"/>
</dbReference>
<dbReference type="CDD" id="cd02970">
    <property type="entry name" value="PRX_like2"/>
    <property type="match status" value="1"/>
</dbReference>
<evidence type="ECO:0000259" key="1">
    <source>
        <dbReference type="PROSITE" id="PS51352"/>
    </source>
</evidence>
<organism evidence="2 3">
    <name type="scientific">Sinorhizobium kostiense</name>
    <dbReference type="NCBI Taxonomy" id="76747"/>
    <lineage>
        <taxon>Bacteria</taxon>
        <taxon>Pseudomonadati</taxon>
        <taxon>Pseudomonadota</taxon>
        <taxon>Alphaproteobacteria</taxon>
        <taxon>Hyphomicrobiales</taxon>
        <taxon>Rhizobiaceae</taxon>
        <taxon>Sinorhizobium/Ensifer group</taxon>
        <taxon>Sinorhizobium</taxon>
    </lineage>
</organism>
<evidence type="ECO:0000313" key="2">
    <source>
        <dbReference type="EMBL" id="MBP2234479.1"/>
    </source>
</evidence>
<evidence type="ECO:0000313" key="3">
    <source>
        <dbReference type="Proteomes" id="UP000730739"/>
    </source>
</evidence>